<keyword evidence="2" id="KW-0560">Oxidoreductase</keyword>
<gene>
    <name evidence="2" type="ORF">AVDCRST_MAG85-3352</name>
</gene>
<feature type="compositionally biased region" description="Basic and acidic residues" evidence="1">
    <location>
        <begin position="1"/>
        <end position="10"/>
    </location>
</feature>
<reference evidence="2" key="1">
    <citation type="submission" date="2020-02" db="EMBL/GenBank/DDBJ databases">
        <authorList>
            <person name="Meier V. D."/>
        </authorList>
    </citation>
    <scope>NUCLEOTIDE SEQUENCE</scope>
    <source>
        <strain evidence="2">AVDCRST_MAG85</strain>
    </source>
</reference>
<feature type="compositionally biased region" description="Gly residues" evidence="1">
    <location>
        <begin position="339"/>
        <end position="353"/>
    </location>
</feature>
<accession>A0A6J4TMF0</accession>
<feature type="compositionally biased region" description="Basic and acidic residues" evidence="1">
    <location>
        <begin position="1133"/>
        <end position="1150"/>
    </location>
</feature>
<feature type="compositionally biased region" description="Basic and acidic residues" evidence="1">
    <location>
        <begin position="529"/>
        <end position="542"/>
    </location>
</feature>
<feature type="compositionally biased region" description="Basic and acidic residues" evidence="1">
    <location>
        <begin position="129"/>
        <end position="143"/>
    </location>
</feature>
<feature type="compositionally biased region" description="Low complexity" evidence="1">
    <location>
        <begin position="1037"/>
        <end position="1052"/>
    </location>
</feature>
<feature type="compositionally biased region" description="Basic residues" evidence="1">
    <location>
        <begin position="162"/>
        <end position="172"/>
    </location>
</feature>
<feature type="compositionally biased region" description="Basic residues" evidence="1">
    <location>
        <begin position="592"/>
        <end position="618"/>
    </location>
</feature>
<feature type="region of interest" description="Disordered" evidence="1">
    <location>
        <begin position="1"/>
        <end position="79"/>
    </location>
</feature>
<feature type="compositionally biased region" description="Basic and acidic residues" evidence="1">
    <location>
        <begin position="870"/>
        <end position="894"/>
    </location>
</feature>
<proteinExistence type="predicted"/>
<feature type="region of interest" description="Disordered" evidence="1">
    <location>
        <begin position="1119"/>
        <end position="1172"/>
    </location>
</feature>
<feature type="region of interest" description="Disordered" evidence="1">
    <location>
        <begin position="1241"/>
        <end position="1278"/>
    </location>
</feature>
<feature type="compositionally biased region" description="Low complexity" evidence="1">
    <location>
        <begin position="656"/>
        <end position="666"/>
    </location>
</feature>
<feature type="compositionally biased region" description="Basic residues" evidence="1">
    <location>
        <begin position="379"/>
        <end position="398"/>
    </location>
</feature>
<feature type="region of interest" description="Disordered" evidence="1">
    <location>
        <begin position="100"/>
        <end position="796"/>
    </location>
</feature>
<dbReference type="EC" id="1.17.1.4" evidence="2"/>
<feature type="compositionally biased region" description="Basic residues" evidence="1">
    <location>
        <begin position="576"/>
        <end position="585"/>
    </location>
</feature>
<feature type="compositionally biased region" description="Basic and acidic residues" evidence="1">
    <location>
        <begin position="668"/>
        <end position="677"/>
    </location>
</feature>
<feature type="compositionally biased region" description="Gly residues" evidence="1">
    <location>
        <begin position="1245"/>
        <end position="1255"/>
    </location>
</feature>
<feature type="compositionally biased region" description="Basic residues" evidence="1">
    <location>
        <begin position="1119"/>
        <end position="1132"/>
    </location>
</feature>
<evidence type="ECO:0000313" key="2">
    <source>
        <dbReference type="EMBL" id="CAA9527320.1"/>
    </source>
</evidence>
<feature type="non-terminal residue" evidence="2">
    <location>
        <position position="1"/>
    </location>
</feature>
<feature type="non-terminal residue" evidence="2">
    <location>
        <position position="1278"/>
    </location>
</feature>
<name>A0A6J4TMF0_9ACTN</name>
<dbReference type="AlphaFoldDB" id="A0A6J4TMF0"/>
<feature type="compositionally biased region" description="Basic residues" evidence="1">
    <location>
        <begin position="117"/>
        <end position="128"/>
    </location>
</feature>
<feature type="compositionally biased region" description="Basic and acidic residues" evidence="1">
    <location>
        <begin position="787"/>
        <end position="796"/>
    </location>
</feature>
<feature type="compositionally biased region" description="Basic residues" evidence="1">
    <location>
        <begin position="1151"/>
        <end position="1160"/>
    </location>
</feature>
<feature type="compositionally biased region" description="Basic and acidic residues" evidence="1">
    <location>
        <begin position="26"/>
        <end position="46"/>
    </location>
</feature>
<protein>
    <submittedName>
        <fullName evidence="2">Xanthine dehydrogenase, molybdenum binding subunit</fullName>
        <ecNumber evidence="2">1.17.1.4</ecNumber>
    </submittedName>
</protein>
<feature type="compositionally biased region" description="Basic and acidic residues" evidence="1">
    <location>
        <begin position="1066"/>
        <end position="1077"/>
    </location>
</feature>
<organism evidence="2">
    <name type="scientific">uncultured Solirubrobacteraceae bacterium</name>
    <dbReference type="NCBI Taxonomy" id="1162706"/>
    <lineage>
        <taxon>Bacteria</taxon>
        <taxon>Bacillati</taxon>
        <taxon>Actinomycetota</taxon>
        <taxon>Thermoleophilia</taxon>
        <taxon>Solirubrobacterales</taxon>
        <taxon>Solirubrobacteraceae</taxon>
        <taxon>environmental samples</taxon>
    </lineage>
</organism>
<feature type="compositionally biased region" description="Basic residues" evidence="1">
    <location>
        <begin position="47"/>
        <end position="67"/>
    </location>
</feature>
<feature type="compositionally biased region" description="Basic and acidic residues" evidence="1">
    <location>
        <begin position="195"/>
        <end position="209"/>
    </location>
</feature>
<sequence length="1278" mass="141611">AWLGHDDVRAAAHGPSSRRAAGRGPVRREPLPLHGDAPHPRRDAVVRRRRARARTRGRRPVRARRLPRAPAPAPPGRVAGVLPAARAHGGARAARAVPCDAGHGQARQRQHLDRHLQARRVRTVGARRRVADPGADRGRRDPGRQCPGGGRRGDAHQPARAAGRRHRRRRPGDHRGADRAPGAPRARRGRAGPGGRDRRGQPDAREEPRGRRRPVPVRPLHGPRRSRRADRDPHARGARPRAGARPPRDARSGVVPERPRRHAGRHPLHGRDHDRADLQGRAPGPERARAPQRGVQLRLRRRHDRDAREPRVRRARPHRRRGPADAGGAGRQAVDAGDVRGGAGGARRGGGGARRADAAGRRVRRVPRGAGGVAAAQVRHPRREPHRARRGRSRRGERRRAGGAPDLGGQPHLRRGPVRRGRAGRPARVAEQPGARHRGLRPGAPGGRRGGARRVRGAAQPPRGPHRRPRHRRQRARPATGPGRPDDEDVCADPGHRRGQVHAGRPAPGRDARGRVRPQPVHRRAVLVRRPDVGRGRREAGRSSRGVRPVRHRGRRPGQGQVGRVRPGGPGEVRPGLRRRPRHRLRPADRARARRHAPRGADRRRRGARAAAVRHRGPHAGAHDRGGQGPSRRRRRHVPGRFAQGHRATGQRTDVAAGPGAQAGQGLRHRDAADRRPGALLLRDAVLRRDPRRRRRGPPLQLLTAPRRRAAGRGHGAEPAHEQGAGANVAHRRRVRRQGGAPAVLRGRGGRRGVDGQPSGPPRPRPQHGHAHGGQAPSVRGHVLRPRRPEREDREDPVRLRVERRVLLRRVAADHGPRAAVGRQRLLGRDVPGQRHRVPHEPRFEHGVPLVRGHPVHARRRGGDGAPRARARDAGRRGAEGELLRGRHVDDVRAHAVRPAAALRPDAPGVGRPGGDRRRRRAPRRGGAVQRREPVAQARAVGRPAQVRDLLHVPADEPGDRRGGRLHGRERPRPSRRDRDGAGARHEDPATRRGDAGHRDGTDPDRAGRYRERRQRELDRCLDGHRPSGRRRRRRGTSAPRAPRGVLPQPAARRARRLGQRVGRGVGEDRHRREHGSGRPVLAGELREPGAGGARRRRPAARRRADVLLLHLLGRRVRGRDRRAHRRGHRPAVRPDLRRRADDQLRARLRSDRRRLRPGPRQRDDRGALLPRGRAAVPVRDVELQAAVLEDDPGEAQRRAARVRAHRHPLRRRDADRPLRDHVVEVDRRAAARPRDVGVLRDQAGGRGRPRGGGPPCLDATRVARDRRAHPSGVHRAM</sequence>
<feature type="compositionally biased region" description="Basic residues" evidence="1">
    <location>
        <begin position="259"/>
        <end position="268"/>
    </location>
</feature>
<feature type="compositionally biased region" description="Basic residues" evidence="1">
    <location>
        <begin position="210"/>
        <end position="228"/>
    </location>
</feature>
<feature type="compositionally biased region" description="Basic and acidic residues" evidence="1">
    <location>
        <begin position="949"/>
        <end position="1026"/>
    </location>
</feature>
<evidence type="ECO:0000256" key="1">
    <source>
        <dbReference type="SAM" id="MobiDB-lite"/>
    </source>
</evidence>
<dbReference type="EMBL" id="CADCVT010000372">
    <property type="protein sequence ID" value="CAA9527320.1"/>
    <property type="molecule type" value="Genomic_DNA"/>
</dbReference>
<feature type="compositionally biased region" description="Basic residues" evidence="1">
    <location>
        <begin position="412"/>
        <end position="425"/>
    </location>
</feature>
<feature type="compositionally biased region" description="Basic residues" evidence="1">
    <location>
        <begin position="1027"/>
        <end position="1036"/>
    </location>
</feature>
<feature type="region of interest" description="Disordered" evidence="1">
    <location>
        <begin position="827"/>
        <end position="1101"/>
    </location>
</feature>
<feature type="compositionally biased region" description="Basic and acidic residues" evidence="1">
    <location>
        <begin position="269"/>
        <end position="289"/>
    </location>
</feature>
<dbReference type="GO" id="GO:0004854">
    <property type="term" value="F:xanthine dehydrogenase activity"/>
    <property type="evidence" value="ECO:0007669"/>
    <property type="project" value="UniProtKB-EC"/>
</dbReference>
<feature type="compositionally biased region" description="Basic residues" evidence="1">
    <location>
        <begin position="464"/>
        <end position="476"/>
    </location>
</feature>